<keyword evidence="9 12" id="KW-0407">Ion channel</keyword>
<dbReference type="InterPro" id="IPR013099">
    <property type="entry name" value="K_chnl_dom"/>
</dbReference>
<feature type="domain" description="Potassium channel" evidence="11">
    <location>
        <begin position="1"/>
        <end position="42"/>
    </location>
</feature>
<dbReference type="PANTHER" id="PTHR11003">
    <property type="entry name" value="POTASSIUM CHANNEL, SUBFAMILY K"/>
    <property type="match status" value="1"/>
</dbReference>
<accession>A0A835CFS0</accession>
<evidence type="ECO:0000256" key="6">
    <source>
        <dbReference type="ARBA" id="ARBA00022989"/>
    </source>
</evidence>
<keyword evidence="8 10" id="KW-0472">Membrane</keyword>
<sequence>MTTVGYGDLVPNTSLAKLLACIYVFTGMALCGIILSKAADYFLEKQEILLVRAVHVGGHVDPTELLKEVEAHKVKYKLLLVSFTLLVLIIGGTVFLHLVEGLELLDAFYCVCCTVTTLGYGDKSFSSGIGRGFAVVWILSSTICLAQFFMYVAEIYTEGRQRSLVKMVLNRKLSLSDLEAADLDHDKVVSAGEFIVYKLKEMGKISQEDISILMETFRKLDYDKSGTLTEADLKFSESS</sequence>
<dbReference type="EMBL" id="JAAIUW010000002">
    <property type="protein sequence ID" value="KAF7840524.1"/>
    <property type="molecule type" value="Genomic_DNA"/>
</dbReference>
<gene>
    <name evidence="12" type="ORF">G2W53_002822</name>
</gene>
<dbReference type="PROSITE" id="PS00018">
    <property type="entry name" value="EF_HAND_1"/>
    <property type="match status" value="1"/>
</dbReference>
<evidence type="ECO:0000256" key="5">
    <source>
        <dbReference type="ARBA" id="ARBA00022837"/>
    </source>
</evidence>
<comment type="subcellular location">
    <subcellularLocation>
        <location evidence="1">Membrane</location>
        <topology evidence="1">Multi-pass membrane protein</topology>
    </subcellularLocation>
</comment>
<evidence type="ECO:0000256" key="4">
    <source>
        <dbReference type="ARBA" id="ARBA00022692"/>
    </source>
</evidence>
<dbReference type="Proteomes" id="UP000634136">
    <property type="component" value="Unassembled WGS sequence"/>
</dbReference>
<dbReference type="Gene3D" id="1.10.287.70">
    <property type="match status" value="2"/>
</dbReference>
<keyword evidence="7" id="KW-0406">Ion transport</keyword>
<evidence type="ECO:0000256" key="3">
    <source>
        <dbReference type="ARBA" id="ARBA00022448"/>
    </source>
</evidence>
<feature type="transmembrane region" description="Helical" evidence="10">
    <location>
        <begin position="15"/>
        <end position="35"/>
    </location>
</feature>
<comment type="caution">
    <text evidence="12">The sequence shown here is derived from an EMBL/GenBank/DDBJ whole genome shotgun (WGS) entry which is preliminary data.</text>
</comment>
<evidence type="ECO:0000259" key="11">
    <source>
        <dbReference type="Pfam" id="PF07885"/>
    </source>
</evidence>
<comment type="similarity">
    <text evidence="2">Belongs to the two pore domain potassium channel (TC 1.A.1.7) family.</text>
</comment>
<name>A0A835CFS0_9FABA</name>
<dbReference type="GO" id="GO:0015271">
    <property type="term" value="F:outward rectifier potassium channel activity"/>
    <property type="evidence" value="ECO:0007669"/>
    <property type="project" value="TreeGrafter"/>
</dbReference>
<dbReference type="GO" id="GO:0005886">
    <property type="term" value="C:plasma membrane"/>
    <property type="evidence" value="ECO:0007669"/>
    <property type="project" value="TreeGrafter"/>
</dbReference>
<dbReference type="Pfam" id="PF07885">
    <property type="entry name" value="Ion_trans_2"/>
    <property type="match status" value="2"/>
</dbReference>
<evidence type="ECO:0000256" key="7">
    <source>
        <dbReference type="ARBA" id="ARBA00023065"/>
    </source>
</evidence>
<dbReference type="SUPFAM" id="SSF81324">
    <property type="entry name" value="Voltage-gated potassium channels"/>
    <property type="match status" value="2"/>
</dbReference>
<dbReference type="InterPro" id="IPR003280">
    <property type="entry name" value="2pore_dom_K_chnl"/>
</dbReference>
<dbReference type="AlphaFoldDB" id="A0A835CFS0"/>
<evidence type="ECO:0000256" key="9">
    <source>
        <dbReference type="ARBA" id="ARBA00023303"/>
    </source>
</evidence>
<feature type="transmembrane region" description="Helical" evidence="10">
    <location>
        <begin position="78"/>
        <end position="98"/>
    </location>
</feature>
<keyword evidence="6 10" id="KW-1133">Transmembrane helix</keyword>
<dbReference type="GO" id="GO:0022841">
    <property type="term" value="F:potassium ion leak channel activity"/>
    <property type="evidence" value="ECO:0007669"/>
    <property type="project" value="TreeGrafter"/>
</dbReference>
<evidence type="ECO:0000256" key="1">
    <source>
        <dbReference type="ARBA" id="ARBA00004141"/>
    </source>
</evidence>
<keyword evidence="4 10" id="KW-0812">Transmembrane</keyword>
<evidence type="ECO:0000256" key="10">
    <source>
        <dbReference type="SAM" id="Phobius"/>
    </source>
</evidence>
<organism evidence="12 13">
    <name type="scientific">Senna tora</name>
    <dbReference type="NCBI Taxonomy" id="362788"/>
    <lineage>
        <taxon>Eukaryota</taxon>
        <taxon>Viridiplantae</taxon>
        <taxon>Streptophyta</taxon>
        <taxon>Embryophyta</taxon>
        <taxon>Tracheophyta</taxon>
        <taxon>Spermatophyta</taxon>
        <taxon>Magnoliopsida</taxon>
        <taxon>eudicotyledons</taxon>
        <taxon>Gunneridae</taxon>
        <taxon>Pentapetalae</taxon>
        <taxon>rosids</taxon>
        <taxon>fabids</taxon>
        <taxon>Fabales</taxon>
        <taxon>Fabaceae</taxon>
        <taxon>Caesalpinioideae</taxon>
        <taxon>Cassia clade</taxon>
        <taxon>Senna</taxon>
    </lineage>
</organism>
<protein>
    <submittedName>
        <fullName evidence="12">Two-pore potassium channel 1-like</fullName>
    </submittedName>
</protein>
<keyword evidence="3" id="KW-0813">Transport</keyword>
<reference evidence="12" key="1">
    <citation type="submission" date="2020-09" db="EMBL/GenBank/DDBJ databases">
        <title>Genome-Enabled Discovery of Anthraquinone Biosynthesis in Senna tora.</title>
        <authorList>
            <person name="Kang S.-H."/>
            <person name="Pandey R.P."/>
            <person name="Lee C.-M."/>
            <person name="Sim J.-S."/>
            <person name="Jeong J.-T."/>
            <person name="Choi B.-S."/>
            <person name="Jung M."/>
            <person name="Ginzburg D."/>
            <person name="Zhao K."/>
            <person name="Won S.Y."/>
            <person name="Oh T.-J."/>
            <person name="Yu Y."/>
            <person name="Kim N.-H."/>
            <person name="Lee O.R."/>
            <person name="Lee T.-H."/>
            <person name="Bashyal P."/>
            <person name="Kim T.-S."/>
            <person name="Lee W.-H."/>
            <person name="Kawkins C."/>
            <person name="Kim C.-K."/>
            <person name="Kim J.S."/>
            <person name="Ahn B.O."/>
            <person name="Rhee S.Y."/>
            <person name="Sohng J.K."/>
        </authorList>
    </citation>
    <scope>NUCLEOTIDE SEQUENCE</scope>
    <source>
        <tissue evidence="12">Leaf</tissue>
    </source>
</reference>
<dbReference type="InterPro" id="IPR011992">
    <property type="entry name" value="EF-hand-dom_pair"/>
</dbReference>
<evidence type="ECO:0000313" key="13">
    <source>
        <dbReference type="Proteomes" id="UP000634136"/>
    </source>
</evidence>
<evidence type="ECO:0000313" key="12">
    <source>
        <dbReference type="EMBL" id="KAF7840524.1"/>
    </source>
</evidence>
<dbReference type="GO" id="GO:0030322">
    <property type="term" value="P:stabilization of membrane potential"/>
    <property type="evidence" value="ECO:0007669"/>
    <property type="project" value="TreeGrafter"/>
</dbReference>
<dbReference type="GO" id="GO:0009705">
    <property type="term" value="C:plant-type vacuole membrane"/>
    <property type="evidence" value="ECO:0007669"/>
    <property type="project" value="TreeGrafter"/>
</dbReference>
<keyword evidence="13" id="KW-1185">Reference proteome</keyword>
<dbReference type="SUPFAM" id="SSF47473">
    <property type="entry name" value="EF-hand"/>
    <property type="match status" value="1"/>
</dbReference>
<dbReference type="PANTHER" id="PTHR11003:SF271">
    <property type="entry name" value="TWO-PORE POTASSIUM CHANNEL 1-LIKE"/>
    <property type="match status" value="1"/>
</dbReference>
<evidence type="ECO:0000256" key="2">
    <source>
        <dbReference type="ARBA" id="ARBA00010159"/>
    </source>
</evidence>
<feature type="transmembrane region" description="Helical" evidence="10">
    <location>
        <begin position="133"/>
        <end position="153"/>
    </location>
</feature>
<evidence type="ECO:0000256" key="8">
    <source>
        <dbReference type="ARBA" id="ARBA00023136"/>
    </source>
</evidence>
<keyword evidence="5" id="KW-0106">Calcium</keyword>
<proteinExistence type="inferred from homology"/>
<dbReference type="Gene3D" id="1.10.238.10">
    <property type="entry name" value="EF-hand"/>
    <property type="match status" value="1"/>
</dbReference>
<dbReference type="InterPro" id="IPR018247">
    <property type="entry name" value="EF_Hand_1_Ca_BS"/>
</dbReference>
<dbReference type="OrthoDB" id="415460at2759"/>
<feature type="domain" description="Potassium channel" evidence="11">
    <location>
        <begin position="84"/>
        <end position="157"/>
    </location>
</feature>